<evidence type="ECO:0008006" key="4">
    <source>
        <dbReference type="Google" id="ProtNLM"/>
    </source>
</evidence>
<evidence type="ECO:0000313" key="2">
    <source>
        <dbReference type="EMBL" id="GIG93679.1"/>
    </source>
</evidence>
<gene>
    <name evidence="2" type="ORF">Pma05_02520</name>
</gene>
<name>A0ABQ4EG96_9ACTN</name>
<sequence length="151" mass="15184">MSTDQPPDPSASTVEMPATELAALEASIARTEAEWQRLLAGTYQGTDSARLVTAVVDGQGIVVTVTFAKTIARHEPAVVEEAVLAAVAAAQQVLGDALGALAVEVAAPAPQHAGPGRERAGADDWRTADLAPDAGAELPGLPGGVVGRADG</sequence>
<organism evidence="2 3">
    <name type="scientific">Plantactinospora mayteni</name>
    <dbReference type="NCBI Taxonomy" id="566021"/>
    <lineage>
        <taxon>Bacteria</taxon>
        <taxon>Bacillati</taxon>
        <taxon>Actinomycetota</taxon>
        <taxon>Actinomycetes</taxon>
        <taxon>Micromonosporales</taxon>
        <taxon>Micromonosporaceae</taxon>
        <taxon>Plantactinospora</taxon>
    </lineage>
</organism>
<accession>A0ABQ4EG96</accession>
<dbReference type="RefSeq" id="WP_203855353.1">
    <property type="nucleotide sequence ID" value="NZ_BAAAZQ010000003.1"/>
</dbReference>
<feature type="compositionally biased region" description="Gly residues" evidence="1">
    <location>
        <begin position="141"/>
        <end position="151"/>
    </location>
</feature>
<feature type="compositionally biased region" description="Basic and acidic residues" evidence="1">
    <location>
        <begin position="115"/>
        <end position="127"/>
    </location>
</feature>
<reference evidence="2 3" key="1">
    <citation type="submission" date="2021-01" db="EMBL/GenBank/DDBJ databases">
        <title>Whole genome shotgun sequence of Plantactinospora mayteni NBRC 109088.</title>
        <authorList>
            <person name="Komaki H."/>
            <person name="Tamura T."/>
        </authorList>
    </citation>
    <scope>NUCLEOTIDE SEQUENCE [LARGE SCALE GENOMIC DNA]</scope>
    <source>
        <strain evidence="2 3">NBRC 109088</strain>
    </source>
</reference>
<dbReference type="SUPFAM" id="SSF82607">
    <property type="entry name" value="YbaB-like"/>
    <property type="match status" value="1"/>
</dbReference>
<evidence type="ECO:0000313" key="3">
    <source>
        <dbReference type="Proteomes" id="UP000621500"/>
    </source>
</evidence>
<proteinExistence type="predicted"/>
<keyword evidence="3" id="KW-1185">Reference proteome</keyword>
<dbReference type="EMBL" id="BONX01000002">
    <property type="protein sequence ID" value="GIG93679.1"/>
    <property type="molecule type" value="Genomic_DNA"/>
</dbReference>
<feature type="region of interest" description="Disordered" evidence="1">
    <location>
        <begin position="109"/>
        <end position="151"/>
    </location>
</feature>
<dbReference type="Gene3D" id="3.30.1310.10">
    <property type="entry name" value="Nucleoid-associated protein YbaB-like domain"/>
    <property type="match status" value="1"/>
</dbReference>
<dbReference type="InterPro" id="IPR036894">
    <property type="entry name" value="YbaB-like_sf"/>
</dbReference>
<dbReference type="Proteomes" id="UP000621500">
    <property type="component" value="Unassembled WGS sequence"/>
</dbReference>
<protein>
    <recommendedName>
        <fullName evidence="4">YbaB/EbfC DNA-binding family protein</fullName>
    </recommendedName>
</protein>
<evidence type="ECO:0000256" key="1">
    <source>
        <dbReference type="SAM" id="MobiDB-lite"/>
    </source>
</evidence>
<comment type="caution">
    <text evidence="2">The sequence shown here is derived from an EMBL/GenBank/DDBJ whole genome shotgun (WGS) entry which is preliminary data.</text>
</comment>